<evidence type="ECO:0000313" key="10">
    <source>
        <dbReference type="Proteomes" id="UP000199155"/>
    </source>
</evidence>
<dbReference type="PANTHER" id="PTHR43289">
    <property type="entry name" value="MITOGEN-ACTIVATED PROTEIN KINASE KINASE KINASE 20-RELATED"/>
    <property type="match status" value="1"/>
</dbReference>
<keyword evidence="1" id="KW-0808">Transferase</keyword>
<dbReference type="OrthoDB" id="9762169at2"/>
<dbReference type="STRING" id="417292.SAMN05421806_10258"/>
<evidence type="ECO:0000256" key="7">
    <source>
        <dbReference type="SAM" id="Phobius"/>
    </source>
</evidence>
<keyword evidence="7" id="KW-1133">Transmembrane helix</keyword>
<evidence type="ECO:0000256" key="5">
    <source>
        <dbReference type="PROSITE-ProRule" id="PRU10141"/>
    </source>
</evidence>
<keyword evidence="2 5" id="KW-0547">Nucleotide-binding</keyword>
<sequence>MGERERHGARDRHGEPDRRIGPYTLVARLGEGGMGAVYLARDARRRPAAVKVLRAELARDQGMVRRFRREADAAAAVRGRGVARLLGHGLDGPVLWIAAEFLAGPTLHQAVQVCGTFDEGGARALGTELACALMVIHGAALVHRDLKPSNIVLTRDGPRVIDFGIARPEYGLTLTDPGTAPATPGYAPPEQVTGRRSGPAADVFALGAVLAFACTGRAPFGSGHPAAVNFRVVHESPDLAGVPPALGPLLRDCMAKDPAARPRPADLPALLGAAGRRGELPWRSPPLSGEIERLGREAEERLAERDTESRPPRRRTVLAASGSAVLAAGGGVLAWWLARDRRTGPRVSDSGVPYAKPLARPEPGAVPDPLWFADGIAPDGPDPLAVDRVVVAPAGGGLAAWRQDTGVRMWSWPGHGAPDRHGPLLAAGRHLLVVTRGGRLTALDARSGEVAWDTTEADAAQALAVDGTHAYVLDRRRAVVAVEREGHRVRWRSREGITSDGPAGAAVADGRLLVCDRDGKGVAFDTATGDVAWRRDFGPVKPYDAARGLRPAVHEDRFCVGGDRIAVVRARDGGLRWAKDRDTTFAPRSWGAPAVAEGHLYVPRPALSTRELICLDVADGSQVWASDVGYADDVFGADLLPVQAVVREGDALYVPLGAERRYGKLGHDRGVAVLDAVTGAELWVLSDDSTQVGWRLAAAAGRVFVTRGERLRAMPTW</sequence>
<keyword evidence="7" id="KW-0812">Transmembrane</keyword>
<name>A0A1G8VX45_9ACTN</name>
<keyword evidence="9" id="KW-0723">Serine/threonine-protein kinase</keyword>
<feature type="region of interest" description="Disordered" evidence="6">
    <location>
        <begin position="174"/>
        <end position="194"/>
    </location>
</feature>
<feature type="transmembrane region" description="Helical" evidence="7">
    <location>
        <begin position="317"/>
        <end position="338"/>
    </location>
</feature>
<dbReference type="Gene3D" id="3.30.200.20">
    <property type="entry name" value="Phosphorylase Kinase, domain 1"/>
    <property type="match status" value="1"/>
</dbReference>
<dbReference type="CDD" id="cd14014">
    <property type="entry name" value="STKc_PknB_like"/>
    <property type="match status" value="1"/>
</dbReference>
<feature type="compositionally biased region" description="Low complexity" evidence="6">
    <location>
        <begin position="177"/>
        <end position="189"/>
    </location>
</feature>
<dbReference type="InterPro" id="IPR008271">
    <property type="entry name" value="Ser/Thr_kinase_AS"/>
</dbReference>
<evidence type="ECO:0000256" key="6">
    <source>
        <dbReference type="SAM" id="MobiDB-lite"/>
    </source>
</evidence>
<protein>
    <submittedName>
        <fullName evidence="9">Serine/threonine protein kinase</fullName>
    </submittedName>
</protein>
<dbReference type="SUPFAM" id="SSF56112">
    <property type="entry name" value="Protein kinase-like (PK-like)"/>
    <property type="match status" value="1"/>
</dbReference>
<dbReference type="InterPro" id="IPR017441">
    <property type="entry name" value="Protein_kinase_ATP_BS"/>
</dbReference>
<keyword evidence="10" id="KW-1185">Reference proteome</keyword>
<evidence type="ECO:0000256" key="4">
    <source>
        <dbReference type="ARBA" id="ARBA00022840"/>
    </source>
</evidence>
<dbReference type="EMBL" id="FNFF01000002">
    <property type="protein sequence ID" value="SDJ69800.1"/>
    <property type="molecule type" value="Genomic_DNA"/>
</dbReference>
<dbReference type="InterPro" id="IPR011009">
    <property type="entry name" value="Kinase-like_dom_sf"/>
</dbReference>
<dbReference type="Gene3D" id="1.10.510.10">
    <property type="entry name" value="Transferase(Phosphotransferase) domain 1"/>
    <property type="match status" value="1"/>
</dbReference>
<dbReference type="SMART" id="SM00220">
    <property type="entry name" value="S_TKc"/>
    <property type="match status" value="1"/>
</dbReference>
<dbReference type="AlphaFoldDB" id="A0A1G8VX45"/>
<dbReference type="InterPro" id="IPR000719">
    <property type="entry name" value="Prot_kinase_dom"/>
</dbReference>
<dbReference type="RefSeq" id="WP_093607872.1">
    <property type="nucleotide sequence ID" value="NZ_FNFF01000002.1"/>
</dbReference>
<dbReference type="PROSITE" id="PS00107">
    <property type="entry name" value="PROTEIN_KINASE_ATP"/>
    <property type="match status" value="1"/>
</dbReference>
<dbReference type="GO" id="GO:0005524">
    <property type="term" value="F:ATP binding"/>
    <property type="evidence" value="ECO:0007669"/>
    <property type="project" value="UniProtKB-UniRule"/>
</dbReference>
<dbReference type="Pfam" id="PF13360">
    <property type="entry name" value="PQQ_2"/>
    <property type="match status" value="2"/>
</dbReference>
<dbReference type="InterPro" id="IPR018391">
    <property type="entry name" value="PQQ_b-propeller_rpt"/>
</dbReference>
<evidence type="ECO:0000256" key="1">
    <source>
        <dbReference type="ARBA" id="ARBA00022679"/>
    </source>
</evidence>
<accession>A0A1G8VX45</accession>
<dbReference type="PROSITE" id="PS00108">
    <property type="entry name" value="PROTEIN_KINASE_ST"/>
    <property type="match status" value="1"/>
</dbReference>
<feature type="domain" description="Protein kinase" evidence="8">
    <location>
        <begin position="23"/>
        <end position="283"/>
    </location>
</feature>
<reference evidence="9 10" key="1">
    <citation type="submission" date="2016-10" db="EMBL/GenBank/DDBJ databases">
        <authorList>
            <person name="de Groot N.N."/>
        </authorList>
    </citation>
    <scope>NUCLEOTIDE SEQUENCE [LARGE SCALE GENOMIC DNA]</scope>
    <source>
        <strain evidence="9 10">CGMCC 4.5727</strain>
    </source>
</reference>
<dbReference type="InterPro" id="IPR011047">
    <property type="entry name" value="Quinoprotein_ADH-like_sf"/>
</dbReference>
<keyword evidence="7" id="KW-0472">Membrane</keyword>
<dbReference type="GO" id="GO:0004674">
    <property type="term" value="F:protein serine/threonine kinase activity"/>
    <property type="evidence" value="ECO:0007669"/>
    <property type="project" value="UniProtKB-KW"/>
</dbReference>
<organism evidence="9 10">
    <name type="scientific">Streptomyces indicus</name>
    <dbReference type="NCBI Taxonomy" id="417292"/>
    <lineage>
        <taxon>Bacteria</taxon>
        <taxon>Bacillati</taxon>
        <taxon>Actinomycetota</taxon>
        <taxon>Actinomycetes</taxon>
        <taxon>Kitasatosporales</taxon>
        <taxon>Streptomycetaceae</taxon>
        <taxon>Streptomyces</taxon>
    </lineage>
</organism>
<dbReference type="Pfam" id="PF00069">
    <property type="entry name" value="Pkinase"/>
    <property type="match status" value="1"/>
</dbReference>
<dbReference type="InterPro" id="IPR002372">
    <property type="entry name" value="PQQ_rpt_dom"/>
</dbReference>
<dbReference type="PANTHER" id="PTHR43289:SF34">
    <property type="entry name" value="SERINE_THREONINE-PROTEIN KINASE YBDM-RELATED"/>
    <property type="match status" value="1"/>
</dbReference>
<evidence type="ECO:0000256" key="3">
    <source>
        <dbReference type="ARBA" id="ARBA00022777"/>
    </source>
</evidence>
<dbReference type="PROSITE" id="PS50011">
    <property type="entry name" value="PROTEIN_KINASE_DOM"/>
    <property type="match status" value="1"/>
</dbReference>
<dbReference type="Gene3D" id="2.130.10.10">
    <property type="entry name" value="YVTN repeat-like/Quinoprotein amine dehydrogenase"/>
    <property type="match status" value="2"/>
</dbReference>
<dbReference type="SUPFAM" id="SSF50998">
    <property type="entry name" value="Quinoprotein alcohol dehydrogenase-like"/>
    <property type="match status" value="2"/>
</dbReference>
<evidence type="ECO:0000256" key="2">
    <source>
        <dbReference type="ARBA" id="ARBA00022741"/>
    </source>
</evidence>
<evidence type="ECO:0000313" key="9">
    <source>
        <dbReference type="EMBL" id="SDJ69800.1"/>
    </source>
</evidence>
<dbReference type="SMART" id="SM00564">
    <property type="entry name" value="PQQ"/>
    <property type="match status" value="3"/>
</dbReference>
<gene>
    <name evidence="9" type="ORF">SAMN05421806_10258</name>
</gene>
<feature type="binding site" evidence="5">
    <location>
        <position position="51"/>
    </location>
    <ligand>
        <name>ATP</name>
        <dbReference type="ChEBI" id="CHEBI:30616"/>
    </ligand>
</feature>
<keyword evidence="3 9" id="KW-0418">Kinase</keyword>
<dbReference type="InterPro" id="IPR015943">
    <property type="entry name" value="WD40/YVTN_repeat-like_dom_sf"/>
</dbReference>
<evidence type="ECO:0000259" key="8">
    <source>
        <dbReference type="PROSITE" id="PS50011"/>
    </source>
</evidence>
<proteinExistence type="predicted"/>
<keyword evidence="4 5" id="KW-0067">ATP-binding</keyword>
<dbReference type="Proteomes" id="UP000199155">
    <property type="component" value="Unassembled WGS sequence"/>
</dbReference>